<dbReference type="InterPro" id="IPR000064">
    <property type="entry name" value="NLP_P60_dom"/>
</dbReference>
<feature type="domain" description="NlpC/P60" evidence="5">
    <location>
        <begin position="35"/>
        <end position="157"/>
    </location>
</feature>
<comment type="caution">
    <text evidence="6">The sequence shown here is derived from an EMBL/GenBank/DDBJ whole genome shotgun (WGS) entry which is preliminary data.</text>
</comment>
<evidence type="ECO:0000256" key="3">
    <source>
        <dbReference type="ARBA" id="ARBA00022801"/>
    </source>
</evidence>
<proteinExistence type="inferred from homology"/>
<sequence length="284" mass="31396">MNIRKTVVAGIVGMGLLLPIYEGHSFVETTHVEAAFDSSEVVSTAKSLLGTPYLFGGETPSGFDCSGFVQYVFESVGVYLPRSTDQQWQVGESITKSNLQAGDVVFFSNTYREGISHSGIYLGNDEFIHAHSERGIEIARLTSSYWTEKYTGAKRYEGLDVASESAIVKESMKHIGTEYKKGGTTSEGFDTSGFVQYVFKEAKGMDIPRYADSQWAAGDYITKDKLEIGDIVFFQTSILNPAIYIGGDYVIHVTLSEGVRITNYKVDSYWADKYAGAKRITNEK</sequence>
<dbReference type="InterPro" id="IPR038765">
    <property type="entry name" value="Papain-like_cys_pep_sf"/>
</dbReference>
<dbReference type="Gene3D" id="3.90.1720.10">
    <property type="entry name" value="endopeptidase domain like (from Nostoc punctiforme)"/>
    <property type="match status" value="2"/>
</dbReference>
<evidence type="ECO:0000256" key="2">
    <source>
        <dbReference type="ARBA" id="ARBA00022670"/>
    </source>
</evidence>
<keyword evidence="7" id="KW-1185">Reference proteome</keyword>
<dbReference type="PROSITE" id="PS51935">
    <property type="entry name" value="NLPC_P60"/>
    <property type="match status" value="2"/>
</dbReference>
<reference evidence="6 7" key="1">
    <citation type="submission" date="2021-01" db="EMBL/GenBank/DDBJ databases">
        <title>Genomic Encyclopedia of Type Strains, Phase IV (KMG-IV): sequencing the most valuable type-strain genomes for metagenomic binning, comparative biology and taxonomic classification.</title>
        <authorList>
            <person name="Goeker M."/>
        </authorList>
    </citation>
    <scope>NUCLEOTIDE SEQUENCE [LARGE SCALE GENOMIC DNA]</scope>
    <source>
        <strain evidence="6 7">DSM 104297</strain>
    </source>
</reference>
<comment type="similarity">
    <text evidence="1">Belongs to the peptidase C40 family.</text>
</comment>
<dbReference type="PANTHER" id="PTHR47053:SF1">
    <property type="entry name" value="MUREIN DD-ENDOPEPTIDASE MEPH-RELATED"/>
    <property type="match status" value="1"/>
</dbReference>
<dbReference type="Proteomes" id="UP000809829">
    <property type="component" value="Unassembled WGS sequence"/>
</dbReference>
<evidence type="ECO:0000256" key="4">
    <source>
        <dbReference type="ARBA" id="ARBA00022807"/>
    </source>
</evidence>
<evidence type="ECO:0000259" key="5">
    <source>
        <dbReference type="PROSITE" id="PS51935"/>
    </source>
</evidence>
<evidence type="ECO:0000313" key="6">
    <source>
        <dbReference type="EMBL" id="MBM7703055.1"/>
    </source>
</evidence>
<evidence type="ECO:0000256" key="1">
    <source>
        <dbReference type="ARBA" id="ARBA00007074"/>
    </source>
</evidence>
<gene>
    <name evidence="6" type="ORF">JOC83_001902</name>
</gene>
<dbReference type="InterPro" id="IPR051202">
    <property type="entry name" value="Peptidase_C40"/>
</dbReference>
<name>A0ABS2QUG9_9BACI</name>
<dbReference type="RefSeq" id="WP_205186532.1">
    <property type="nucleotide sequence ID" value="NZ_JAFBFC010000003.1"/>
</dbReference>
<dbReference type="SUPFAM" id="SSF54001">
    <property type="entry name" value="Cysteine proteinases"/>
    <property type="match status" value="2"/>
</dbReference>
<accession>A0ABS2QUG9</accession>
<evidence type="ECO:0000313" key="7">
    <source>
        <dbReference type="Proteomes" id="UP000809829"/>
    </source>
</evidence>
<dbReference type="Pfam" id="PF00877">
    <property type="entry name" value="NLPC_P60"/>
    <property type="match status" value="2"/>
</dbReference>
<feature type="domain" description="NlpC/P60" evidence="5">
    <location>
        <begin position="161"/>
        <end position="281"/>
    </location>
</feature>
<protein>
    <submittedName>
        <fullName evidence="6">Cell wall-associated NlpC family hydrolase</fullName>
    </submittedName>
</protein>
<keyword evidence="4" id="KW-0788">Thiol protease</keyword>
<dbReference type="PANTHER" id="PTHR47053">
    <property type="entry name" value="MUREIN DD-ENDOPEPTIDASE MEPH-RELATED"/>
    <property type="match status" value="1"/>
</dbReference>
<keyword evidence="2" id="KW-0645">Protease</keyword>
<keyword evidence="3 6" id="KW-0378">Hydrolase</keyword>
<dbReference type="GO" id="GO:0016787">
    <property type="term" value="F:hydrolase activity"/>
    <property type="evidence" value="ECO:0007669"/>
    <property type="project" value="UniProtKB-KW"/>
</dbReference>
<dbReference type="EMBL" id="JAFBFC010000003">
    <property type="protein sequence ID" value="MBM7703055.1"/>
    <property type="molecule type" value="Genomic_DNA"/>
</dbReference>
<organism evidence="6 7">
    <name type="scientific">Priestia iocasae</name>
    <dbReference type="NCBI Taxonomy" id="2291674"/>
    <lineage>
        <taxon>Bacteria</taxon>
        <taxon>Bacillati</taxon>
        <taxon>Bacillota</taxon>
        <taxon>Bacilli</taxon>
        <taxon>Bacillales</taxon>
        <taxon>Bacillaceae</taxon>
        <taxon>Priestia</taxon>
    </lineage>
</organism>